<dbReference type="EMBL" id="CAJNRF010000686">
    <property type="protein sequence ID" value="CAF1974416.1"/>
    <property type="molecule type" value="Genomic_DNA"/>
</dbReference>
<dbReference type="Proteomes" id="UP000663856">
    <property type="component" value="Unassembled WGS sequence"/>
</dbReference>
<reference evidence="2" key="1">
    <citation type="submission" date="2021-02" db="EMBL/GenBank/DDBJ databases">
        <authorList>
            <person name="Nowell W R."/>
        </authorList>
    </citation>
    <scope>NUCLEOTIDE SEQUENCE</scope>
</reference>
<protein>
    <submittedName>
        <fullName evidence="2">Uncharacterized protein</fullName>
    </submittedName>
</protein>
<proteinExistence type="predicted"/>
<gene>
    <name evidence="2" type="ORF">WKI299_LOCUS3464</name>
</gene>
<evidence type="ECO:0000313" key="3">
    <source>
        <dbReference type="Proteomes" id="UP000663856"/>
    </source>
</evidence>
<evidence type="ECO:0000256" key="1">
    <source>
        <dbReference type="SAM" id="MobiDB-lite"/>
    </source>
</evidence>
<sequence>MYFNFDYFFHLPESNDVKEEECGQQLALIEKHLDNHELFHIAGNSEDIEFNDKTNIIVQGEKSQNFLSTQRKKETIFTFSINPRLLGTVQISKKSEPNQSPIKSSSFGTIH</sequence>
<dbReference type="AlphaFoldDB" id="A0A816M3H9"/>
<evidence type="ECO:0000313" key="2">
    <source>
        <dbReference type="EMBL" id="CAF1974416.1"/>
    </source>
</evidence>
<name>A0A816M3H9_9BILA</name>
<comment type="caution">
    <text evidence="2">The sequence shown here is derived from an EMBL/GenBank/DDBJ whole genome shotgun (WGS) entry which is preliminary data.</text>
</comment>
<accession>A0A816M3H9</accession>
<feature type="region of interest" description="Disordered" evidence="1">
    <location>
        <begin position="90"/>
        <end position="111"/>
    </location>
</feature>
<organism evidence="2 3">
    <name type="scientific">Rotaria magnacalcarata</name>
    <dbReference type="NCBI Taxonomy" id="392030"/>
    <lineage>
        <taxon>Eukaryota</taxon>
        <taxon>Metazoa</taxon>
        <taxon>Spiralia</taxon>
        <taxon>Gnathifera</taxon>
        <taxon>Rotifera</taxon>
        <taxon>Eurotatoria</taxon>
        <taxon>Bdelloidea</taxon>
        <taxon>Philodinida</taxon>
        <taxon>Philodinidae</taxon>
        <taxon>Rotaria</taxon>
    </lineage>
</organism>